<accession>A0ABW5A070</accession>
<feature type="transmembrane region" description="Helical" evidence="1">
    <location>
        <begin position="365"/>
        <end position="385"/>
    </location>
</feature>
<evidence type="ECO:0000256" key="1">
    <source>
        <dbReference type="SAM" id="Phobius"/>
    </source>
</evidence>
<dbReference type="SUPFAM" id="SSF52317">
    <property type="entry name" value="Class I glutamine amidotransferase-like"/>
    <property type="match status" value="1"/>
</dbReference>
<keyword evidence="2" id="KW-0732">Signal</keyword>
<dbReference type="Pfam" id="PF24157">
    <property type="entry name" value="DUF7408"/>
    <property type="match status" value="1"/>
</dbReference>
<dbReference type="InterPro" id="IPR029062">
    <property type="entry name" value="Class_I_gatase-like"/>
</dbReference>
<comment type="caution">
    <text evidence="4">The sequence shown here is derived from an EMBL/GenBank/DDBJ whole genome shotgun (WGS) entry which is preliminary data.</text>
</comment>
<protein>
    <recommendedName>
        <fullName evidence="3">DUF7408 domain-containing protein</fullName>
    </recommendedName>
</protein>
<dbReference type="InterPro" id="IPR055831">
    <property type="entry name" value="DUF7408"/>
</dbReference>
<keyword evidence="5" id="KW-1185">Reference proteome</keyword>
<dbReference type="RefSeq" id="WP_386047767.1">
    <property type="nucleotide sequence ID" value="NZ_JBHUIO010000009.1"/>
</dbReference>
<dbReference type="EMBL" id="JBHUIO010000009">
    <property type="protein sequence ID" value="MFD2171174.1"/>
    <property type="molecule type" value="Genomic_DNA"/>
</dbReference>
<name>A0ABW5A070_9BACL</name>
<keyword evidence="1" id="KW-0812">Transmembrane</keyword>
<evidence type="ECO:0000259" key="3">
    <source>
        <dbReference type="Pfam" id="PF24157"/>
    </source>
</evidence>
<evidence type="ECO:0000313" key="4">
    <source>
        <dbReference type="EMBL" id="MFD2171174.1"/>
    </source>
</evidence>
<dbReference type="Gene3D" id="3.40.50.880">
    <property type="match status" value="1"/>
</dbReference>
<feature type="signal peptide" evidence="2">
    <location>
        <begin position="1"/>
        <end position="30"/>
    </location>
</feature>
<feature type="domain" description="DUF7408" evidence="3">
    <location>
        <begin position="187"/>
        <end position="306"/>
    </location>
</feature>
<evidence type="ECO:0000256" key="2">
    <source>
        <dbReference type="SAM" id="SignalP"/>
    </source>
</evidence>
<keyword evidence="1" id="KW-1133">Transmembrane helix</keyword>
<feature type="transmembrane region" description="Helical" evidence="1">
    <location>
        <begin position="392"/>
        <end position="413"/>
    </location>
</feature>
<keyword evidence="1" id="KW-0472">Membrane</keyword>
<organism evidence="4 5">
    <name type="scientific">Tumebacillus lipolyticus</name>
    <dbReference type="NCBI Taxonomy" id="1280370"/>
    <lineage>
        <taxon>Bacteria</taxon>
        <taxon>Bacillati</taxon>
        <taxon>Bacillota</taxon>
        <taxon>Bacilli</taxon>
        <taxon>Bacillales</taxon>
        <taxon>Alicyclobacillaceae</taxon>
        <taxon>Tumebacillus</taxon>
    </lineage>
</organism>
<reference evidence="5" key="1">
    <citation type="journal article" date="2019" name="Int. J. Syst. Evol. Microbiol.">
        <title>The Global Catalogue of Microorganisms (GCM) 10K type strain sequencing project: providing services to taxonomists for standard genome sequencing and annotation.</title>
        <authorList>
            <consortium name="The Broad Institute Genomics Platform"/>
            <consortium name="The Broad Institute Genome Sequencing Center for Infectious Disease"/>
            <person name="Wu L."/>
            <person name="Ma J."/>
        </authorList>
    </citation>
    <scope>NUCLEOTIDE SEQUENCE [LARGE SCALE GENOMIC DNA]</scope>
    <source>
        <strain evidence="5">CGMCC 1.13574</strain>
    </source>
</reference>
<feature type="chain" id="PRO_5047305700" description="DUF7408 domain-containing protein" evidence="2">
    <location>
        <begin position="31"/>
        <end position="792"/>
    </location>
</feature>
<dbReference type="Proteomes" id="UP001597343">
    <property type="component" value="Unassembled WGS sequence"/>
</dbReference>
<gene>
    <name evidence="4" type="ORF">ACFSOY_14495</name>
</gene>
<sequence length="792" mass="85632">MRKGNRRWRLAVAALTAVCLIGGGASVASAADQVKMGVSVGFEGSFKAQTWTLVQVTLENNGSDFKGNVEISEKNNNNHQMSSYYGSYTKQVVLPKGTTKQVLIEVPADYLNQELDVRLLDESGRVETTISPQATTPIRDALLIGAISAKEADLNFFTKTAGPGIGEKVLVRQLDGTNLPEKSDLLKSLDVLAINHAPKEKLSAEQIEAIKSWVQSGGNLLLSGGAQFAGGAGLFADLSPVTVSGIGEVSDLSDLEKVSGQKPTESVLTVTTGSLKAGANSIAKAGDMPLLAWQQVGAGRVFYAAYDLSVEPLASWSGNDELWVNVLAQREMNGSIERGDNGYYQLQQLANLASSFPDLVPSLKGMALTFTGYVLIAGPLLYLILRRKRKSEWAWGLIPLTSLAFAVGIYGLGSLERGTGPITQSLGVINVNSEDSAELNSIASFVMPNGGDYKVDLKIDGSRIAPFDSKRSYGASANARAQMQQDVGQQALLYQNVEFFSSREAELTATINGLGQIEADLTIDADGKLTGTLVNRSKMDLEQAFLLIGTQPFMIDDLPAGESKNIEVTYQYSAPSIGMPMMQNLRNQIFPRQYGPFGPDLEEERRGALMEAILYPTETGEGQVTLFGFSSTPLDLFVVDGKEPRETTYNLIKQSFALQPRGGQLNWPLGTVQPRISGTEGKVGINPYEVVLEAGSILLEYDLKRTANVQVTKAQIDLDNRAFALFDKQYYNWQTKVWEQPSAEQQKELSGAALQKYLSPEGKLLLKLGSTSWQPGGLSQLPSMGMEGKVSQ</sequence>
<evidence type="ECO:0000313" key="5">
    <source>
        <dbReference type="Proteomes" id="UP001597343"/>
    </source>
</evidence>
<proteinExistence type="predicted"/>